<evidence type="ECO:0000313" key="5">
    <source>
        <dbReference type="Proteomes" id="UP000241769"/>
    </source>
</evidence>
<dbReference type="EMBL" id="MDYQ01000109">
    <property type="protein sequence ID" value="PRP82177.1"/>
    <property type="molecule type" value="Genomic_DNA"/>
</dbReference>
<dbReference type="InterPro" id="IPR013083">
    <property type="entry name" value="Znf_RING/FYVE/PHD"/>
</dbReference>
<dbReference type="InterPro" id="IPR001841">
    <property type="entry name" value="Znf_RING"/>
</dbReference>
<name>A0A2P6NDZ3_9EUKA</name>
<keyword evidence="1" id="KW-0479">Metal-binding</keyword>
<evidence type="ECO:0000256" key="1">
    <source>
        <dbReference type="PROSITE-ProRule" id="PRU00175"/>
    </source>
</evidence>
<dbReference type="CDD" id="cd06974">
    <property type="entry name" value="TerD_like"/>
    <property type="match status" value="1"/>
</dbReference>
<dbReference type="STRING" id="1890364.A0A2P6NDZ3"/>
<dbReference type="InterPro" id="IPR000626">
    <property type="entry name" value="Ubiquitin-like_dom"/>
</dbReference>
<protein>
    <recommendedName>
        <fullName evidence="6">Ubiquitin-like domain-containing protein</fullName>
    </recommendedName>
</protein>
<dbReference type="Pfam" id="PF00240">
    <property type="entry name" value="ubiquitin"/>
    <property type="match status" value="1"/>
</dbReference>
<dbReference type="PANTHER" id="PTHR32097">
    <property type="entry name" value="CAMP-BINDING PROTEIN 1-RELATED"/>
    <property type="match status" value="1"/>
</dbReference>
<dbReference type="SUPFAM" id="SSF54236">
    <property type="entry name" value="Ubiquitin-like"/>
    <property type="match status" value="1"/>
</dbReference>
<organism evidence="4 5">
    <name type="scientific">Planoprotostelium fungivorum</name>
    <dbReference type="NCBI Taxonomy" id="1890364"/>
    <lineage>
        <taxon>Eukaryota</taxon>
        <taxon>Amoebozoa</taxon>
        <taxon>Evosea</taxon>
        <taxon>Variosea</taxon>
        <taxon>Cavosteliida</taxon>
        <taxon>Cavosteliaceae</taxon>
        <taxon>Planoprotostelium</taxon>
    </lineage>
</organism>
<dbReference type="Gene3D" id="2.60.60.30">
    <property type="entry name" value="sav2460 like domains"/>
    <property type="match status" value="1"/>
</dbReference>
<dbReference type="CDD" id="cd17039">
    <property type="entry name" value="Ubl_ubiquitin_like"/>
    <property type="match status" value="1"/>
</dbReference>
<proteinExistence type="predicted"/>
<dbReference type="SMART" id="SM00213">
    <property type="entry name" value="UBQ"/>
    <property type="match status" value="1"/>
</dbReference>
<feature type="domain" description="Ubiquitin-like" evidence="2">
    <location>
        <begin position="87"/>
        <end position="157"/>
    </location>
</feature>
<dbReference type="Proteomes" id="UP000241769">
    <property type="component" value="Unassembled WGS sequence"/>
</dbReference>
<dbReference type="InterPro" id="IPR051324">
    <property type="entry name" value="Stress/Tellurium_Resist"/>
</dbReference>
<dbReference type="Gene3D" id="3.10.20.90">
    <property type="entry name" value="Phosphatidylinositol 3-kinase Catalytic Subunit, Chain A, domain 1"/>
    <property type="match status" value="1"/>
</dbReference>
<dbReference type="InterPro" id="IPR003325">
    <property type="entry name" value="TerD"/>
</dbReference>
<evidence type="ECO:0000313" key="4">
    <source>
        <dbReference type="EMBL" id="PRP82177.1"/>
    </source>
</evidence>
<dbReference type="GO" id="GO:0008270">
    <property type="term" value="F:zinc ion binding"/>
    <property type="evidence" value="ECO:0007669"/>
    <property type="project" value="UniProtKB-KW"/>
</dbReference>
<evidence type="ECO:0008006" key="6">
    <source>
        <dbReference type="Google" id="ProtNLM"/>
    </source>
</evidence>
<evidence type="ECO:0000259" key="3">
    <source>
        <dbReference type="PROSITE" id="PS50089"/>
    </source>
</evidence>
<evidence type="ECO:0000259" key="2">
    <source>
        <dbReference type="PROSITE" id="PS50053"/>
    </source>
</evidence>
<gene>
    <name evidence="4" type="ORF">PROFUN_10448</name>
</gene>
<comment type="caution">
    <text evidence="4">The sequence shown here is derived from an EMBL/GenBank/DDBJ whole genome shotgun (WGS) entry which is preliminary data.</text>
</comment>
<dbReference type="InterPro" id="IPR029071">
    <property type="entry name" value="Ubiquitin-like_domsf"/>
</dbReference>
<feature type="domain" description="RING-type" evidence="3">
    <location>
        <begin position="3"/>
        <end position="49"/>
    </location>
</feature>
<keyword evidence="1" id="KW-0863">Zinc-finger</keyword>
<dbReference type="InParanoid" id="A0A2P6NDZ3"/>
<accession>A0A2P6NDZ3</accession>
<reference evidence="4 5" key="1">
    <citation type="journal article" date="2018" name="Genome Biol. Evol.">
        <title>Multiple Roots of Fruiting Body Formation in Amoebozoa.</title>
        <authorList>
            <person name="Hillmann F."/>
            <person name="Forbes G."/>
            <person name="Novohradska S."/>
            <person name="Ferling I."/>
            <person name="Riege K."/>
            <person name="Groth M."/>
            <person name="Westermann M."/>
            <person name="Marz M."/>
            <person name="Spaller T."/>
            <person name="Winckler T."/>
            <person name="Schaap P."/>
            <person name="Glockner G."/>
        </authorList>
    </citation>
    <scope>NUCLEOTIDE SEQUENCE [LARGE SCALE GENOMIC DNA]</scope>
    <source>
        <strain evidence="4 5">Jena</strain>
    </source>
</reference>
<keyword evidence="1" id="KW-0862">Zinc</keyword>
<dbReference type="AlphaFoldDB" id="A0A2P6NDZ3"/>
<keyword evidence="5" id="KW-1185">Reference proteome</keyword>
<dbReference type="PROSITE" id="PS50053">
    <property type="entry name" value="UBIQUITIN_2"/>
    <property type="match status" value="1"/>
</dbReference>
<sequence>MKCYTCSEEKLSKEFFLHPLSGQCNHVPDRCLKCLTKTLRKEKSCPKCKSSVPSSTIQKIIQTFDALFSTGPSMTSTLTAPTAGGLWTITVSTLDGTSNQFKTSPTAGVDYLKKEISVRLKEKQTKLRLMFGAKELRNNTTLQEYGVRDGSSLQVLVLMMEDFSGEAYKQLHFDLNWGFPDAGADYLDGTCLLFSNQNHSYSADYERQRPIPAVTHTGDIIDMQTFRGHHGIDVVLSQIPQSITHLYFVLSAWNSPFVSKYPNPSVSLASVDRPNVNLCSLTVSEAGNVQAIIMCRVERMEEGKWSVQKVAKGCSGNAKNYAAIIQAIQQLQQ</sequence>
<dbReference type="PANTHER" id="PTHR32097:SF17">
    <property type="entry name" value="CAMP-BINDING PROTEIN 1-RELATED"/>
    <property type="match status" value="1"/>
</dbReference>
<dbReference type="PROSITE" id="PS50089">
    <property type="entry name" value="ZF_RING_2"/>
    <property type="match status" value="1"/>
</dbReference>
<dbReference type="Gene3D" id="3.30.40.10">
    <property type="entry name" value="Zinc/RING finger domain, C3HC4 (zinc finger)"/>
    <property type="match status" value="1"/>
</dbReference>
<dbReference type="OrthoDB" id="408003at2759"/>